<dbReference type="Gene3D" id="3.30.1380.20">
    <property type="entry name" value="Trafficking protein particle complex subunit 3"/>
    <property type="match status" value="1"/>
</dbReference>
<evidence type="ECO:0000313" key="4">
    <source>
        <dbReference type="Proteomes" id="UP001596109"/>
    </source>
</evidence>
<dbReference type="EMBL" id="JBHSNO010000005">
    <property type="protein sequence ID" value="MFC5589409.1"/>
    <property type="molecule type" value="Genomic_DNA"/>
</dbReference>
<accession>A0ABW0TLY2</accession>
<gene>
    <name evidence="3" type="ORF">ACFPRA_10955</name>
</gene>
<dbReference type="Pfam" id="PF06505">
    <property type="entry name" value="XylR_N"/>
    <property type="match status" value="1"/>
</dbReference>
<dbReference type="Proteomes" id="UP001596109">
    <property type="component" value="Unassembled WGS sequence"/>
</dbReference>
<organism evidence="3 4">
    <name type="scientific">Sporosarcina soli</name>
    <dbReference type="NCBI Taxonomy" id="334736"/>
    <lineage>
        <taxon>Bacteria</taxon>
        <taxon>Bacillati</taxon>
        <taxon>Bacillota</taxon>
        <taxon>Bacilli</taxon>
        <taxon>Bacillales</taxon>
        <taxon>Caryophanaceae</taxon>
        <taxon>Sporosarcina</taxon>
    </lineage>
</organism>
<dbReference type="PANTHER" id="PTHR33744">
    <property type="entry name" value="CARBOHYDRATE DIACID REGULATOR"/>
    <property type="match status" value="1"/>
</dbReference>
<dbReference type="Gene3D" id="1.10.10.2840">
    <property type="entry name" value="PucR C-terminal helix-turn-helix domain"/>
    <property type="match status" value="1"/>
</dbReference>
<evidence type="ECO:0000259" key="2">
    <source>
        <dbReference type="SMART" id="SM00989"/>
    </source>
</evidence>
<feature type="domain" description="4-vinyl reductase 4VR" evidence="2">
    <location>
        <begin position="119"/>
        <end position="181"/>
    </location>
</feature>
<keyword evidence="4" id="KW-1185">Reference proteome</keyword>
<sequence length="628" mass="72333">MTLQASELTLDHLMHISTKPGMNLTDLNFTLTSMEAWGLLRKDLITALGVQRAKRFLLRYAYNCGAHEARMLKDKINWKDNMEWLIAGSKMHSLTGRSLSYPEEFYVDLEKKTFNVSGYWIDSYEAKQHLEYFPMHSEPICYFLIGYASGYTSACVGKKIIFKEVKCRGKGDDHCSYIGKTVEEWGDDISEELLFYVDDDMSGELDQMYRKVELEKERFQIGSSLSRNLTTAMLKGEGFPAFAELLGKSLHCPVLIENSNFKLLAQYGDNPGMTDYMSAENFWPSEYETTALNHIIVTDLKDKTFKLLTTSIVVRNQVHGYITIALDQKSDDFHEDLLERVATIAALYLQNERIALETEQRLKGELVEQLLNDDGTEVGEIHNRLSSLGYNLTEPHYIMHIDINNPTIEEDNSTNYKYMRIRNQLTTSIQNADDQYNILILTKLNTIQVIIAEKWIENQRTTIKKFGEKLLGQVESSDRQICIGISNETRKLSDFNTKAKEAKKAVELAKYRTSKSEIVLANELGHLTLFLNAREPAELELFAKEKLSPVLEYDEKRNSELLQTLFYYSQNEFNLHKTAREMSISISGMRYRIQQIEDLLFVDLSDSNSRFEIQIALQIFLTLGRIQL</sequence>
<dbReference type="PANTHER" id="PTHR33744:SF1">
    <property type="entry name" value="DNA-BINDING TRANSCRIPTIONAL ACTIVATOR ADER"/>
    <property type="match status" value="1"/>
</dbReference>
<dbReference type="InterPro" id="IPR051448">
    <property type="entry name" value="CdaR-like_regulators"/>
</dbReference>
<dbReference type="InterPro" id="IPR010523">
    <property type="entry name" value="XylR_N"/>
</dbReference>
<dbReference type="SMART" id="SM00989">
    <property type="entry name" value="V4R"/>
    <property type="match status" value="1"/>
</dbReference>
<reference evidence="4" key="1">
    <citation type="journal article" date="2019" name="Int. J. Syst. Evol. Microbiol.">
        <title>The Global Catalogue of Microorganisms (GCM) 10K type strain sequencing project: providing services to taxonomists for standard genome sequencing and annotation.</title>
        <authorList>
            <consortium name="The Broad Institute Genomics Platform"/>
            <consortium name="The Broad Institute Genome Sequencing Center for Infectious Disease"/>
            <person name="Wu L."/>
            <person name="Ma J."/>
        </authorList>
    </citation>
    <scope>NUCLEOTIDE SEQUENCE [LARGE SCALE GENOMIC DNA]</scope>
    <source>
        <strain evidence="4">CGMCC 4.1434</strain>
    </source>
</reference>
<dbReference type="Pfam" id="PF13556">
    <property type="entry name" value="HTH_30"/>
    <property type="match status" value="1"/>
</dbReference>
<comment type="caution">
    <text evidence="3">The sequence shown here is derived from an EMBL/GenBank/DDBJ whole genome shotgun (WGS) entry which is preliminary data.</text>
</comment>
<dbReference type="InterPro" id="IPR004096">
    <property type="entry name" value="V4R"/>
</dbReference>
<evidence type="ECO:0000256" key="1">
    <source>
        <dbReference type="ARBA" id="ARBA00006754"/>
    </source>
</evidence>
<protein>
    <submittedName>
        <fullName evidence="3">XylR N-terminal domain-containing protein</fullName>
    </submittedName>
</protein>
<evidence type="ECO:0000313" key="3">
    <source>
        <dbReference type="EMBL" id="MFC5589409.1"/>
    </source>
</evidence>
<dbReference type="InterPro" id="IPR025736">
    <property type="entry name" value="PucR_C-HTH_dom"/>
</dbReference>
<dbReference type="RefSeq" id="WP_381434039.1">
    <property type="nucleotide sequence ID" value="NZ_JBHSNO010000005.1"/>
</dbReference>
<dbReference type="Pfam" id="PF02830">
    <property type="entry name" value="V4R"/>
    <property type="match status" value="1"/>
</dbReference>
<dbReference type="InterPro" id="IPR041522">
    <property type="entry name" value="CdaR_GGDEF"/>
</dbReference>
<proteinExistence type="inferred from homology"/>
<name>A0ABW0TLY2_9BACL</name>
<dbReference type="InterPro" id="IPR024096">
    <property type="entry name" value="NO_sig/Golgi_transp_ligand-bd"/>
</dbReference>
<comment type="similarity">
    <text evidence="1">Belongs to the CdaR family.</text>
</comment>
<dbReference type="InterPro" id="IPR042070">
    <property type="entry name" value="PucR_C-HTH_sf"/>
</dbReference>
<dbReference type="SUPFAM" id="SSF111126">
    <property type="entry name" value="Ligand-binding domain in the NO signalling and Golgi transport"/>
    <property type="match status" value="1"/>
</dbReference>
<dbReference type="Pfam" id="PF17853">
    <property type="entry name" value="GGDEF_2"/>
    <property type="match status" value="1"/>
</dbReference>